<dbReference type="EMBL" id="VKAD01000001">
    <property type="protein sequence ID" value="TXR53676.1"/>
    <property type="molecule type" value="Genomic_DNA"/>
</dbReference>
<gene>
    <name evidence="5" type="ORF">FME95_03705</name>
</gene>
<evidence type="ECO:0000313" key="5">
    <source>
        <dbReference type="EMBL" id="TXR53676.1"/>
    </source>
</evidence>
<name>A0A5C8Z9X4_9GAMM</name>
<dbReference type="Proteomes" id="UP000321764">
    <property type="component" value="Unassembled WGS sequence"/>
</dbReference>
<accession>A0A5C8Z9X4</accession>
<sequence>MSVDQQDKIEHQPMFICGAIHRQFRNNVTTALSKQKLMTLEMSRALVAVQENQPLSQQQLADIVQNERSAVKRMVDNLEKRGYVTASKAENNKKLKMLTLTQQAEDELKAVKATIEPIETKMFECLTKQESAEFFRLLRKLGAEHLGSGI</sequence>
<organism evidence="5 6">
    <name type="scientific">Reinekea thalattae</name>
    <dbReference type="NCBI Taxonomy" id="2593301"/>
    <lineage>
        <taxon>Bacteria</taxon>
        <taxon>Pseudomonadati</taxon>
        <taxon>Pseudomonadota</taxon>
        <taxon>Gammaproteobacteria</taxon>
        <taxon>Oceanospirillales</taxon>
        <taxon>Saccharospirillaceae</taxon>
        <taxon>Reinekea</taxon>
    </lineage>
</organism>
<keyword evidence="1" id="KW-0805">Transcription regulation</keyword>
<protein>
    <submittedName>
        <fullName evidence="5">MarR family transcriptional regulator</fullName>
    </submittedName>
</protein>
<dbReference type="SUPFAM" id="SSF46785">
    <property type="entry name" value="Winged helix' DNA-binding domain"/>
    <property type="match status" value="1"/>
</dbReference>
<dbReference type="PANTHER" id="PTHR42756:SF1">
    <property type="entry name" value="TRANSCRIPTIONAL REPRESSOR OF EMRAB OPERON"/>
    <property type="match status" value="1"/>
</dbReference>
<feature type="domain" description="HTH marR-type" evidence="4">
    <location>
        <begin position="1"/>
        <end position="143"/>
    </location>
</feature>
<dbReference type="Pfam" id="PF01047">
    <property type="entry name" value="MarR"/>
    <property type="match status" value="1"/>
</dbReference>
<evidence type="ECO:0000256" key="3">
    <source>
        <dbReference type="ARBA" id="ARBA00023163"/>
    </source>
</evidence>
<reference evidence="5 6" key="1">
    <citation type="submission" date="2019-07" db="EMBL/GenBank/DDBJ databases">
        <title>Reinekea sp. strain SSH23 genome sequencing and assembly.</title>
        <authorList>
            <person name="Kim I."/>
        </authorList>
    </citation>
    <scope>NUCLEOTIDE SEQUENCE [LARGE SCALE GENOMIC DNA]</scope>
    <source>
        <strain evidence="5 6">SSH23</strain>
    </source>
</reference>
<dbReference type="Gene3D" id="1.10.10.10">
    <property type="entry name" value="Winged helix-like DNA-binding domain superfamily/Winged helix DNA-binding domain"/>
    <property type="match status" value="1"/>
</dbReference>
<dbReference type="PRINTS" id="PR00598">
    <property type="entry name" value="HTHMARR"/>
</dbReference>
<comment type="caution">
    <text evidence="5">The sequence shown here is derived from an EMBL/GenBank/DDBJ whole genome shotgun (WGS) entry which is preliminary data.</text>
</comment>
<dbReference type="RefSeq" id="WP_147713076.1">
    <property type="nucleotide sequence ID" value="NZ_VKAD01000001.1"/>
</dbReference>
<dbReference type="OrthoDB" id="5869263at2"/>
<dbReference type="PANTHER" id="PTHR42756">
    <property type="entry name" value="TRANSCRIPTIONAL REGULATOR, MARR"/>
    <property type="match status" value="1"/>
</dbReference>
<evidence type="ECO:0000256" key="1">
    <source>
        <dbReference type="ARBA" id="ARBA00023015"/>
    </source>
</evidence>
<keyword evidence="2" id="KW-0238">DNA-binding</keyword>
<dbReference type="PROSITE" id="PS50995">
    <property type="entry name" value="HTH_MARR_2"/>
    <property type="match status" value="1"/>
</dbReference>
<dbReference type="InterPro" id="IPR036390">
    <property type="entry name" value="WH_DNA-bd_sf"/>
</dbReference>
<dbReference type="AlphaFoldDB" id="A0A5C8Z9X4"/>
<evidence type="ECO:0000313" key="6">
    <source>
        <dbReference type="Proteomes" id="UP000321764"/>
    </source>
</evidence>
<dbReference type="GO" id="GO:0003677">
    <property type="term" value="F:DNA binding"/>
    <property type="evidence" value="ECO:0007669"/>
    <property type="project" value="UniProtKB-KW"/>
</dbReference>
<proteinExistence type="predicted"/>
<keyword evidence="6" id="KW-1185">Reference proteome</keyword>
<dbReference type="GO" id="GO:0003700">
    <property type="term" value="F:DNA-binding transcription factor activity"/>
    <property type="evidence" value="ECO:0007669"/>
    <property type="project" value="InterPro"/>
</dbReference>
<evidence type="ECO:0000259" key="4">
    <source>
        <dbReference type="PROSITE" id="PS50995"/>
    </source>
</evidence>
<dbReference type="InterPro" id="IPR023187">
    <property type="entry name" value="Tscrpt_reg_MarR-type_CS"/>
</dbReference>
<evidence type="ECO:0000256" key="2">
    <source>
        <dbReference type="ARBA" id="ARBA00023125"/>
    </source>
</evidence>
<dbReference type="PROSITE" id="PS01117">
    <property type="entry name" value="HTH_MARR_1"/>
    <property type="match status" value="1"/>
</dbReference>
<dbReference type="InterPro" id="IPR036388">
    <property type="entry name" value="WH-like_DNA-bd_sf"/>
</dbReference>
<keyword evidence="3" id="KW-0804">Transcription</keyword>
<dbReference type="SMART" id="SM00347">
    <property type="entry name" value="HTH_MARR"/>
    <property type="match status" value="1"/>
</dbReference>
<dbReference type="InterPro" id="IPR000835">
    <property type="entry name" value="HTH_MarR-typ"/>
</dbReference>